<reference evidence="1" key="1">
    <citation type="submission" date="2019-08" db="EMBL/GenBank/DDBJ databases">
        <authorList>
            <person name="Kucharzyk K."/>
            <person name="Murdoch R.W."/>
            <person name="Higgins S."/>
            <person name="Loffler F."/>
        </authorList>
    </citation>
    <scope>NUCLEOTIDE SEQUENCE</scope>
</reference>
<name>A0A644ZJY4_9ZZZZ</name>
<evidence type="ECO:0000313" key="1">
    <source>
        <dbReference type="EMBL" id="MPM41205.1"/>
    </source>
</evidence>
<gene>
    <name evidence="1" type="ORF">SDC9_87855</name>
</gene>
<accession>A0A644ZJY4</accession>
<dbReference type="AlphaFoldDB" id="A0A644ZJY4"/>
<organism evidence="1">
    <name type="scientific">bioreactor metagenome</name>
    <dbReference type="NCBI Taxonomy" id="1076179"/>
    <lineage>
        <taxon>unclassified sequences</taxon>
        <taxon>metagenomes</taxon>
        <taxon>ecological metagenomes</taxon>
    </lineage>
</organism>
<dbReference type="EMBL" id="VSSQ01009283">
    <property type="protein sequence ID" value="MPM41205.1"/>
    <property type="molecule type" value="Genomic_DNA"/>
</dbReference>
<protein>
    <submittedName>
        <fullName evidence="1">Uncharacterized protein</fullName>
    </submittedName>
</protein>
<proteinExistence type="predicted"/>
<comment type="caution">
    <text evidence="1">The sequence shown here is derived from an EMBL/GenBank/DDBJ whole genome shotgun (WGS) entry which is preliminary data.</text>
</comment>
<sequence>MAGVDITTEKPLRDTIQHIGNIIDEIIKLTDELEK</sequence>